<comment type="catalytic activity">
    <reaction evidence="7">
        <text>L-threonyl-[protein] + ATP = O-phospho-L-threonyl-[protein] + ADP + H(+)</text>
        <dbReference type="Rhea" id="RHEA:46608"/>
        <dbReference type="Rhea" id="RHEA-COMP:11060"/>
        <dbReference type="Rhea" id="RHEA-COMP:11605"/>
        <dbReference type="ChEBI" id="CHEBI:15378"/>
        <dbReference type="ChEBI" id="CHEBI:30013"/>
        <dbReference type="ChEBI" id="CHEBI:30616"/>
        <dbReference type="ChEBI" id="CHEBI:61977"/>
        <dbReference type="ChEBI" id="CHEBI:456216"/>
        <dbReference type="EC" id="2.7.11.1"/>
    </reaction>
</comment>
<evidence type="ECO:0000256" key="5">
    <source>
        <dbReference type="ARBA" id="ARBA00022777"/>
    </source>
</evidence>
<evidence type="ECO:0000256" key="4">
    <source>
        <dbReference type="ARBA" id="ARBA00022741"/>
    </source>
</evidence>
<name>A0A165Q3L4_9BACL</name>
<dbReference type="STRING" id="1007103.GCA_000213315_00974"/>
<dbReference type="Proteomes" id="UP000076563">
    <property type="component" value="Unassembled WGS sequence"/>
</dbReference>
<keyword evidence="10" id="KW-0472">Membrane</keyword>
<proteinExistence type="predicted"/>
<dbReference type="InterPro" id="IPR017441">
    <property type="entry name" value="Protein_kinase_ATP_BS"/>
</dbReference>
<feature type="domain" description="Protein kinase" evidence="11">
    <location>
        <begin position="28"/>
        <end position="287"/>
    </location>
</feature>
<feature type="binding site" evidence="9">
    <location>
        <position position="55"/>
    </location>
    <ligand>
        <name>ATP</name>
        <dbReference type="ChEBI" id="CHEBI:30616"/>
    </ligand>
</feature>
<keyword evidence="10" id="KW-1133">Transmembrane helix</keyword>
<keyword evidence="10" id="KW-0812">Transmembrane</keyword>
<dbReference type="AlphaFoldDB" id="A0A165Q3L4"/>
<dbReference type="OrthoDB" id="583109at2"/>
<keyword evidence="5 12" id="KW-0418">Kinase</keyword>
<keyword evidence="4 9" id="KW-0547">Nucleotide-binding</keyword>
<sequence length="307" mass="34309">MGYSVTTSFRPAFPAGTLVNGKWNHNAYRVERLLGEGANGKVYLVSRGKRYYALKVGFDAVDHQSEVNALKALSQSSTSFQQTLIDVDDFSWEGTDYPFCVTKYIKGKSLTEYMKQYGSDWIHLIGLNLLRKLSELHASGFVFGDLKAENMIISGYGEVALIDFGGVAAKGRAVKQFTEVYDRGFWNAGTRMADDAYDLFSFAVLMLSVTDRERRFHSVNSLLPQNRNVEWLLDMLKGNALLAPSAPVLRKALTGRYTSSKQALADWRARGSAYRPVRKKPVKGGWIKLCFAASLLMFGAAIYFVLQ</sequence>
<keyword evidence="2 12" id="KW-0723">Serine/threonine-protein kinase</keyword>
<dbReference type="SUPFAM" id="SSF56112">
    <property type="entry name" value="Protein kinase-like (PK-like)"/>
    <property type="match status" value="1"/>
</dbReference>
<organism evidence="12 13">
    <name type="scientific">Paenibacillus elgii</name>
    <dbReference type="NCBI Taxonomy" id="189691"/>
    <lineage>
        <taxon>Bacteria</taxon>
        <taxon>Bacillati</taxon>
        <taxon>Bacillota</taxon>
        <taxon>Bacilli</taxon>
        <taxon>Bacillales</taxon>
        <taxon>Paenibacillaceae</taxon>
        <taxon>Paenibacillus</taxon>
    </lineage>
</organism>
<dbReference type="EMBL" id="LQRA01000090">
    <property type="protein sequence ID" value="KZE73544.1"/>
    <property type="molecule type" value="Genomic_DNA"/>
</dbReference>
<comment type="catalytic activity">
    <reaction evidence="8">
        <text>L-seryl-[protein] + ATP = O-phospho-L-seryl-[protein] + ADP + H(+)</text>
        <dbReference type="Rhea" id="RHEA:17989"/>
        <dbReference type="Rhea" id="RHEA-COMP:9863"/>
        <dbReference type="Rhea" id="RHEA-COMP:11604"/>
        <dbReference type="ChEBI" id="CHEBI:15378"/>
        <dbReference type="ChEBI" id="CHEBI:29999"/>
        <dbReference type="ChEBI" id="CHEBI:30616"/>
        <dbReference type="ChEBI" id="CHEBI:83421"/>
        <dbReference type="ChEBI" id="CHEBI:456216"/>
        <dbReference type="EC" id="2.7.11.1"/>
    </reaction>
</comment>
<dbReference type="PROSITE" id="PS00107">
    <property type="entry name" value="PROTEIN_KINASE_ATP"/>
    <property type="match status" value="1"/>
</dbReference>
<dbReference type="PROSITE" id="PS50011">
    <property type="entry name" value="PROTEIN_KINASE_DOM"/>
    <property type="match status" value="1"/>
</dbReference>
<evidence type="ECO:0000256" key="10">
    <source>
        <dbReference type="SAM" id="Phobius"/>
    </source>
</evidence>
<evidence type="ECO:0000313" key="12">
    <source>
        <dbReference type="EMBL" id="KZE73544.1"/>
    </source>
</evidence>
<evidence type="ECO:0000256" key="9">
    <source>
        <dbReference type="PROSITE-ProRule" id="PRU10141"/>
    </source>
</evidence>
<dbReference type="PANTHER" id="PTHR24363:SF0">
    <property type="entry name" value="SERINE_THREONINE KINASE LIKE DOMAIN CONTAINING 1"/>
    <property type="match status" value="1"/>
</dbReference>
<gene>
    <name evidence="12" type="ORF">AV654_31940</name>
</gene>
<dbReference type="EC" id="2.7.11.1" evidence="1"/>
<evidence type="ECO:0000256" key="2">
    <source>
        <dbReference type="ARBA" id="ARBA00022527"/>
    </source>
</evidence>
<keyword evidence="3" id="KW-0808">Transferase</keyword>
<comment type="caution">
    <text evidence="12">The sequence shown here is derived from an EMBL/GenBank/DDBJ whole genome shotgun (WGS) entry which is preliminary data.</text>
</comment>
<evidence type="ECO:0000256" key="7">
    <source>
        <dbReference type="ARBA" id="ARBA00047899"/>
    </source>
</evidence>
<dbReference type="SMART" id="SM00220">
    <property type="entry name" value="S_TKc"/>
    <property type="match status" value="1"/>
</dbReference>
<evidence type="ECO:0000259" key="11">
    <source>
        <dbReference type="PROSITE" id="PS50011"/>
    </source>
</evidence>
<feature type="transmembrane region" description="Helical" evidence="10">
    <location>
        <begin position="285"/>
        <end position="306"/>
    </location>
</feature>
<keyword evidence="6 9" id="KW-0067">ATP-binding</keyword>
<dbReference type="Gene3D" id="1.10.510.10">
    <property type="entry name" value="Transferase(Phosphotransferase) domain 1"/>
    <property type="match status" value="1"/>
</dbReference>
<evidence type="ECO:0000313" key="13">
    <source>
        <dbReference type="Proteomes" id="UP000076563"/>
    </source>
</evidence>
<dbReference type="Pfam" id="PF00069">
    <property type="entry name" value="Pkinase"/>
    <property type="match status" value="1"/>
</dbReference>
<evidence type="ECO:0000256" key="1">
    <source>
        <dbReference type="ARBA" id="ARBA00012513"/>
    </source>
</evidence>
<dbReference type="eggNOG" id="COG0515">
    <property type="taxonomic scope" value="Bacteria"/>
</dbReference>
<protein>
    <recommendedName>
        <fullName evidence="1">non-specific serine/threonine protein kinase</fullName>
        <ecNumber evidence="1">2.7.11.1</ecNumber>
    </recommendedName>
</protein>
<evidence type="ECO:0000256" key="3">
    <source>
        <dbReference type="ARBA" id="ARBA00022679"/>
    </source>
</evidence>
<keyword evidence="13" id="KW-1185">Reference proteome</keyword>
<evidence type="ECO:0000256" key="6">
    <source>
        <dbReference type="ARBA" id="ARBA00022840"/>
    </source>
</evidence>
<dbReference type="InterPro" id="IPR000719">
    <property type="entry name" value="Prot_kinase_dom"/>
</dbReference>
<dbReference type="PANTHER" id="PTHR24363">
    <property type="entry name" value="SERINE/THREONINE PROTEIN KINASE"/>
    <property type="match status" value="1"/>
</dbReference>
<evidence type="ECO:0000256" key="8">
    <source>
        <dbReference type="ARBA" id="ARBA00048679"/>
    </source>
</evidence>
<dbReference type="GO" id="GO:0005524">
    <property type="term" value="F:ATP binding"/>
    <property type="evidence" value="ECO:0007669"/>
    <property type="project" value="UniProtKB-UniRule"/>
</dbReference>
<dbReference type="InterPro" id="IPR011009">
    <property type="entry name" value="Kinase-like_dom_sf"/>
</dbReference>
<accession>A0A165Q3L4</accession>
<reference evidence="13" key="1">
    <citation type="submission" date="2016-01" db="EMBL/GenBank/DDBJ databases">
        <title>Draft genome of Chromobacterium sp. F49.</title>
        <authorList>
            <person name="Hong K.W."/>
        </authorList>
    </citation>
    <scope>NUCLEOTIDE SEQUENCE [LARGE SCALE GENOMIC DNA]</scope>
    <source>
        <strain evidence="13">M63</strain>
    </source>
</reference>
<dbReference type="GO" id="GO:0004674">
    <property type="term" value="F:protein serine/threonine kinase activity"/>
    <property type="evidence" value="ECO:0007669"/>
    <property type="project" value="UniProtKB-KW"/>
</dbReference>